<sequence>MARKQKAELTDVDLRKAIWDAIYDCYLKKKSIDRKVFMTRYTARNPRKIGRIKELVDSYASQLESQPMGEKPIAGLTPAHGSKVSAPVATTSKQSSAQAHAKLPSPSTSSQKKLPTSNASASVKNVREQVHPIAGRRAQASSSENSNNLNVADLPTNGDTNDVVNIRLQEFKEHLAGKLERPPDVTPSLPSLEVQLQFMTSRDDKMEGTNKTMLNEHAVLVSPLFEKRGYSLPSQCGLLGRILTTGNEVPDPRIMLNTNIPFSAFVCGVQGSGKSHTTACIIENCLMDLPALGALQNSISTLVMQYDEYTSTASSQPNEAAFLARVLPQYAYAKPVPLRVLVSPTNLHNLRKMYSQIPNVEVRPFKLHPEHLNISMMLALMSVSQSGAMPLYMAQVTRVLRDMAIKSGGHFDYSEFRVRLEALNLDRTQTPFLYQRLDLLDSYLDLAGKGTDDYFIEGGVTILDLSCPFVDQSTACILFRIAIDLFLHAHSSRGKMIVADEAHKYMADGSAANALTETFLTIIRQQRHLGVRIIISTQEPTISPRLIDLCSLTIIHRFTSPQWYKTIENHVPMKCESANQEGERIPGDFHRIASLGTGEAIVFASSAHVIEGDDAVINTPHETFKMKIRSRVTWDGGKSIVCIR</sequence>
<reference evidence="2 3" key="1">
    <citation type="journal article" date="2014" name="Nat. Commun.">
        <title>Multiple recent horizontal transfers of a large genomic region in cheese making fungi.</title>
        <authorList>
            <person name="Cheeseman K."/>
            <person name="Ropars J."/>
            <person name="Renault P."/>
            <person name="Dupont J."/>
            <person name="Gouzy J."/>
            <person name="Branca A."/>
            <person name="Abraham A.L."/>
            <person name="Ceppi M."/>
            <person name="Conseiller E."/>
            <person name="Debuchy R."/>
            <person name="Malagnac F."/>
            <person name="Goarin A."/>
            <person name="Silar P."/>
            <person name="Lacoste S."/>
            <person name="Sallet E."/>
            <person name="Bensimon A."/>
            <person name="Giraud T."/>
            <person name="Brygoo Y."/>
        </authorList>
    </citation>
    <scope>NUCLEOTIDE SEQUENCE [LARGE SCALE GENOMIC DNA]</scope>
    <source>
        <strain evidence="3">FM 013</strain>
    </source>
</reference>
<dbReference type="Gene3D" id="3.40.50.300">
    <property type="entry name" value="P-loop containing nucleotide triphosphate hydrolases"/>
    <property type="match status" value="1"/>
</dbReference>
<feature type="compositionally biased region" description="Polar residues" evidence="1">
    <location>
        <begin position="105"/>
        <end position="123"/>
    </location>
</feature>
<dbReference type="Proteomes" id="UP000053732">
    <property type="component" value="Unassembled WGS sequence"/>
</dbReference>
<evidence type="ECO:0000256" key="1">
    <source>
        <dbReference type="SAM" id="MobiDB-lite"/>
    </source>
</evidence>
<keyword evidence="3" id="KW-1185">Reference proteome</keyword>
<organism evidence="2 3">
    <name type="scientific">Penicillium camemberti (strain FM 013)</name>
    <dbReference type="NCBI Taxonomy" id="1429867"/>
    <lineage>
        <taxon>Eukaryota</taxon>
        <taxon>Fungi</taxon>
        <taxon>Dikarya</taxon>
        <taxon>Ascomycota</taxon>
        <taxon>Pezizomycotina</taxon>
        <taxon>Eurotiomycetes</taxon>
        <taxon>Eurotiomycetidae</taxon>
        <taxon>Eurotiales</taxon>
        <taxon>Aspergillaceae</taxon>
        <taxon>Penicillium</taxon>
    </lineage>
</organism>
<accession>A0A0G4P3T1</accession>
<dbReference type="PANTHER" id="PTHR42957:SF1">
    <property type="entry name" value="HELICASE MJ1565-RELATED"/>
    <property type="match status" value="1"/>
</dbReference>
<name>A0A0G4P3T1_PENC3</name>
<dbReference type="STRING" id="1429867.A0A0G4P3T1"/>
<feature type="compositionally biased region" description="Polar residues" evidence="1">
    <location>
        <begin position="139"/>
        <end position="150"/>
    </location>
</feature>
<dbReference type="SUPFAM" id="SSF52540">
    <property type="entry name" value="P-loop containing nucleoside triphosphate hydrolases"/>
    <property type="match status" value="1"/>
</dbReference>
<feature type="region of interest" description="Disordered" evidence="1">
    <location>
        <begin position="69"/>
        <end position="156"/>
    </location>
</feature>
<gene>
    <name evidence="2" type="ORF">PCAMFM013_S005g000072</name>
</gene>
<dbReference type="AlphaFoldDB" id="A0A0G4P3T1"/>
<evidence type="ECO:0000313" key="2">
    <source>
        <dbReference type="EMBL" id="CRL20908.1"/>
    </source>
</evidence>
<dbReference type="EMBL" id="HG793138">
    <property type="protein sequence ID" value="CRL20908.1"/>
    <property type="molecule type" value="Genomic_DNA"/>
</dbReference>
<dbReference type="InterPro" id="IPR008571">
    <property type="entry name" value="HerA-like"/>
</dbReference>
<protein>
    <submittedName>
        <fullName evidence="2">Str. FM013</fullName>
    </submittedName>
</protein>
<evidence type="ECO:0000313" key="3">
    <source>
        <dbReference type="Proteomes" id="UP000053732"/>
    </source>
</evidence>
<feature type="compositionally biased region" description="Polar residues" evidence="1">
    <location>
        <begin position="88"/>
        <end position="98"/>
    </location>
</feature>
<proteinExistence type="predicted"/>
<dbReference type="PANTHER" id="PTHR42957">
    <property type="entry name" value="HELICASE MJ1565-RELATED"/>
    <property type="match status" value="1"/>
</dbReference>
<dbReference type="InterPro" id="IPR027417">
    <property type="entry name" value="P-loop_NTPase"/>
</dbReference>